<gene>
    <name evidence="6" type="ORF">CBR_g78886</name>
</gene>
<dbReference type="Gene3D" id="2.130.10.10">
    <property type="entry name" value="YVTN repeat-like/Quinoprotein amine dehydrogenase"/>
    <property type="match status" value="1"/>
</dbReference>
<dbReference type="InterPro" id="IPR048720">
    <property type="entry name" value="PROPPIN"/>
</dbReference>
<feature type="compositionally biased region" description="Low complexity" evidence="5">
    <location>
        <begin position="35"/>
        <end position="45"/>
    </location>
</feature>
<dbReference type="InterPro" id="IPR036322">
    <property type="entry name" value="WD40_repeat_dom_sf"/>
</dbReference>
<dbReference type="Gramene" id="GBG67105">
    <property type="protein sequence ID" value="GBG67105"/>
    <property type="gene ID" value="CBR_g78886"/>
</dbReference>
<evidence type="ECO:0000313" key="6">
    <source>
        <dbReference type="EMBL" id="GBG67105.1"/>
    </source>
</evidence>
<dbReference type="SUPFAM" id="SSF50978">
    <property type="entry name" value="WD40 repeat-like"/>
    <property type="match status" value="1"/>
</dbReference>
<dbReference type="SMART" id="SM00320">
    <property type="entry name" value="WD40"/>
    <property type="match status" value="3"/>
</dbReference>
<feature type="compositionally biased region" description="Basic and acidic residues" evidence="5">
    <location>
        <begin position="367"/>
        <end position="381"/>
    </location>
</feature>
<dbReference type="OrthoDB" id="1667587at2759"/>
<dbReference type="STRING" id="69332.A0A388KAL4"/>
<proteinExistence type="inferred from homology"/>
<feature type="region of interest" description="Disordered" evidence="5">
    <location>
        <begin position="1"/>
        <end position="132"/>
    </location>
</feature>
<dbReference type="Pfam" id="PF21032">
    <property type="entry name" value="PROPPIN"/>
    <property type="match status" value="1"/>
</dbReference>
<dbReference type="PANTHER" id="PTHR11227">
    <property type="entry name" value="WD-REPEAT PROTEIN INTERACTING WITH PHOSPHOINOSIDES WIPI -RELATED"/>
    <property type="match status" value="1"/>
</dbReference>
<evidence type="ECO:0000313" key="7">
    <source>
        <dbReference type="Proteomes" id="UP000265515"/>
    </source>
</evidence>
<feature type="compositionally biased region" description="Polar residues" evidence="5">
    <location>
        <begin position="1"/>
        <end position="15"/>
    </location>
</feature>
<sequence length="419" mass="44496">MSMATTMSLPAQQQPHHGRNAVVSSTNQVPRKSQSDSGTSQSSSSAGGGSSPTPPSHKLSHSSSPSSAAGSGSGPTNPPPPPPPPPPPAAAAAASSHHGHRPLDDGGSSSDRRHSNPTAAAASATISPERGDNDDLLSVSFNQDYGCFACGTNNGFRIYNCEPFKETFRREFADGGIGMVEMLFRSNIMAVVGGGKTPRYPPNKAMIWDDHESRCLGELSFRSEVRAVRLRRDRIVVVLEHKIYVYNFEDLKLLHQIDTITNQKGLCCLSPSSTSIVLACPGLHKGQVRVELYDTKRTRFIAAHDSALACFALTLDGTRLATASVKGTLIRIFNTADGSKPVSYTHLDVEAGERGKGGKGGRGGPRTIRDRRADGSVEKAGKVGKGGTGGAKAECEAAELVIVVKRREKWSAKQRRESG</sequence>
<evidence type="ECO:0008006" key="8">
    <source>
        <dbReference type="Google" id="ProtNLM"/>
    </source>
</evidence>
<comment type="caution">
    <text evidence="6">The sequence shown here is derived from an EMBL/GenBank/DDBJ whole genome shotgun (WGS) entry which is preliminary data.</text>
</comment>
<evidence type="ECO:0000256" key="3">
    <source>
        <dbReference type="ARBA" id="ARBA00022737"/>
    </source>
</evidence>
<feature type="compositionally biased region" description="Low complexity" evidence="5">
    <location>
        <begin position="61"/>
        <end position="70"/>
    </location>
</feature>
<feature type="compositionally biased region" description="Pro residues" evidence="5">
    <location>
        <begin position="76"/>
        <end position="89"/>
    </location>
</feature>
<dbReference type="InterPro" id="IPR015943">
    <property type="entry name" value="WD40/YVTN_repeat-like_dom_sf"/>
</dbReference>
<reference evidence="6 7" key="1">
    <citation type="journal article" date="2018" name="Cell">
        <title>The Chara Genome: Secondary Complexity and Implications for Plant Terrestrialization.</title>
        <authorList>
            <person name="Nishiyama T."/>
            <person name="Sakayama H."/>
            <person name="Vries J.D."/>
            <person name="Buschmann H."/>
            <person name="Saint-Marcoux D."/>
            <person name="Ullrich K.K."/>
            <person name="Haas F.B."/>
            <person name="Vanderstraeten L."/>
            <person name="Becker D."/>
            <person name="Lang D."/>
            <person name="Vosolsobe S."/>
            <person name="Rombauts S."/>
            <person name="Wilhelmsson P.K.I."/>
            <person name="Janitza P."/>
            <person name="Kern R."/>
            <person name="Heyl A."/>
            <person name="Rumpler F."/>
            <person name="Villalobos L.I.A.C."/>
            <person name="Clay J.M."/>
            <person name="Skokan R."/>
            <person name="Toyoda A."/>
            <person name="Suzuki Y."/>
            <person name="Kagoshima H."/>
            <person name="Schijlen E."/>
            <person name="Tajeshwar N."/>
            <person name="Catarino B."/>
            <person name="Hetherington A.J."/>
            <person name="Saltykova A."/>
            <person name="Bonnot C."/>
            <person name="Breuninger H."/>
            <person name="Symeonidi A."/>
            <person name="Radhakrishnan G.V."/>
            <person name="Van Nieuwerburgh F."/>
            <person name="Deforce D."/>
            <person name="Chang C."/>
            <person name="Karol K.G."/>
            <person name="Hedrich R."/>
            <person name="Ulvskov P."/>
            <person name="Glockner G."/>
            <person name="Delwiche C.F."/>
            <person name="Petrasek J."/>
            <person name="Van de Peer Y."/>
            <person name="Friml J."/>
            <person name="Beilby M."/>
            <person name="Dolan L."/>
            <person name="Kohara Y."/>
            <person name="Sugano S."/>
            <person name="Fujiyama A."/>
            <person name="Delaux P.-M."/>
            <person name="Quint M."/>
            <person name="TheiBen G."/>
            <person name="Hagemann M."/>
            <person name="Harholt J."/>
            <person name="Dunand C."/>
            <person name="Zachgo S."/>
            <person name="Langdale J."/>
            <person name="Maumus F."/>
            <person name="Straeten D.V.D."/>
            <person name="Gould S.B."/>
            <person name="Rensing S.A."/>
        </authorList>
    </citation>
    <scope>NUCLEOTIDE SEQUENCE [LARGE SCALE GENOMIC DNA]</scope>
    <source>
        <strain evidence="6 7">S276</strain>
    </source>
</reference>
<name>A0A388KAL4_CHABU</name>
<keyword evidence="7" id="KW-1185">Reference proteome</keyword>
<feature type="compositionally biased region" description="Polar residues" evidence="5">
    <location>
        <begin position="22"/>
        <end position="32"/>
    </location>
</feature>
<dbReference type="GO" id="GO:0034045">
    <property type="term" value="C:phagophore assembly site membrane"/>
    <property type="evidence" value="ECO:0007669"/>
    <property type="project" value="UniProtKB-SubCell"/>
</dbReference>
<comment type="similarity">
    <text evidence="4">Belongs to the WD repeat PROPPIN family.</text>
</comment>
<dbReference type="Proteomes" id="UP000265515">
    <property type="component" value="Unassembled WGS sequence"/>
</dbReference>
<evidence type="ECO:0000256" key="5">
    <source>
        <dbReference type="SAM" id="MobiDB-lite"/>
    </source>
</evidence>
<organism evidence="6 7">
    <name type="scientific">Chara braunii</name>
    <name type="common">Braun's stonewort</name>
    <dbReference type="NCBI Taxonomy" id="69332"/>
    <lineage>
        <taxon>Eukaryota</taxon>
        <taxon>Viridiplantae</taxon>
        <taxon>Streptophyta</taxon>
        <taxon>Charophyceae</taxon>
        <taxon>Charales</taxon>
        <taxon>Characeae</taxon>
        <taxon>Chara</taxon>
    </lineage>
</organism>
<keyword evidence="3" id="KW-0677">Repeat</keyword>
<evidence type="ECO:0000256" key="2">
    <source>
        <dbReference type="ARBA" id="ARBA00022574"/>
    </source>
</evidence>
<comment type="subcellular location">
    <subcellularLocation>
        <location evidence="1">Preautophagosomal structure membrane</location>
        <topology evidence="1">Peripheral membrane protein</topology>
    </subcellularLocation>
</comment>
<feature type="region of interest" description="Disordered" evidence="5">
    <location>
        <begin position="351"/>
        <end position="392"/>
    </location>
</feature>
<keyword evidence="2" id="KW-0853">WD repeat</keyword>
<protein>
    <recommendedName>
        <fullName evidence="8">WD repeat domain phosphoinositide-interacting protein 3</fullName>
    </recommendedName>
</protein>
<evidence type="ECO:0000256" key="1">
    <source>
        <dbReference type="ARBA" id="ARBA00004623"/>
    </source>
</evidence>
<evidence type="ECO:0000256" key="4">
    <source>
        <dbReference type="ARBA" id="ARBA00025740"/>
    </source>
</evidence>
<accession>A0A388KAL4</accession>
<dbReference type="AlphaFoldDB" id="A0A388KAL4"/>
<dbReference type="EMBL" id="BFEA01000082">
    <property type="protein sequence ID" value="GBG67105.1"/>
    <property type="molecule type" value="Genomic_DNA"/>
</dbReference>
<dbReference type="InterPro" id="IPR001680">
    <property type="entry name" value="WD40_rpt"/>
</dbReference>